<feature type="transmembrane region" description="Helical" evidence="2">
    <location>
        <begin position="45"/>
        <end position="67"/>
    </location>
</feature>
<feature type="region of interest" description="Disordered" evidence="1">
    <location>
        <begin position="1"/>
        <end position="22"/>
    </location>
</feature>
<gene>
    <name evidence="3" type="ORF">P43SY_003046</name>
</gene>
<evidence type="ECO:0008006" key="5">
    <source>
        <dbReference type="Google" id="ProtNLM"/>
    </source>
</evidence>
<feature type="region of interest" description="Disordered" evidence="1">
    <location>
        <begin position="306"/>
        <end position="326"/>
    </location>
</feature>
<organism evidence="3 4">
    <name type="scientific">Pythium insidiosum</name>
    <name type="common">Pythiosis disease agent</name>
    <dbReference type="NCBI Taxonomy" id="114742"/>
    <lineage>
        <taxon>Eukaryota</taxon>
        <taxon>Sar</taxon>
        <taxon>Stramenopiles</taxon>
        <taxon>Oomycota</taxon>
        <taxon>Peronosporomycetes</taxon>
        <taxon>Pythiales</taxon>
        <taxon>Pythiaceae</taxon>
        <taxon>Pythium</taxon>
    </lineage>
</organism>
<feature type="compositionally biased region" description="Polar residues" evidence="1">
    <location>
        <begin position="1"/>
        <end position="12"/>
    </location>
</feature>
<feature type="transmembrane region" description="Helical" evidence="2">
    <location>
        <begin position="97"/>
        <end position="119"/>
    </location>
</feature>
<sequence>MQTTREAVQTPPTDMPAVAPAPSGPASSTFAAFQFVELSSWSFRLVWLGFLVLHGLCAFYFALNALLYDKTPGSMLEVTFVAYNVGMSMDDYPALTGMHAIFAALHVLLGVTMVLWSLWKRRFSFGPLQELTLDSFNGRRKSKGFFGVEGAHFDEILAVREIVESALQAYQAYRMSQLLVRPWLNRFYVGMLVVNCWMAPLVHLVFHRNELLRRALSLLCDAILDFTAAMVVPAVLMFSYYDRFDPETWGFPNALWYDDVWTVKILSEFQIMLVMSWGDLASRCVFSIGLISCIESAKELIREKPSLSPSTAGAPVTASAPGKGEKQAAASVVAQRRSTGRLRLWESFRHARSQSLRRFLQVLQALCGVLGLVVIVLHVYAESTPRLEQCLIQVNPWLERKPACLFLEWDCHINHDSGGSATVTAEWDKSSPTSRG</sequence>
<keyword evidence="2" id="KW-0812">Transmembrane</keyword>
<keyword evidence="2" id="KW-1133">Transmembrane helix</keyword>
<proteinExistence type="predicted"/>
<dbReference type="AlphaFoldDB" id="A0AAD5Q1U3"/>
<evidence type="ECO:0000313" key="4">
    <source>
        <dbReference type="Proteomes" id="UP001209570"/>
    </source>
</evidence>
<evidence type="ECO:0000256" key="1">
    <source>
        <dbReference type="SAM" id="MobiDB-lite"/>
    </source>
</evidence>
<accession>A0AAD5Q1U3</accession>
<feature type="transmembrane region" description="Helical" evidence="2">
    <location>
        <begin position="218"/>
        <end position="241"/>
    </location>
</feature>
<protein>
    <recommendedName>
        <fullName evidence="5">Transmembrane protein</fullName>
    </recommendedName>
</protein>
<reference evidence="3" key="1">
    <citation type="submission" date="2021-12" db="EMBL/GenBank/DDBJ databases">
        <title>Prjna785345.</title>
        <authorList>
            <person name="Rujirawat T."/>
            <person name="Krajaejun T."/>
        </authorList>
    </citation>
    <scope>NUCLEOTIDE SEQUENCE</scope>
    <source>
        <strain evidence="3">Pi057C3</strain>
    </source>
</reference>
<dbReference type="Proteomes" id="UP001209570">
    <property type="component" value="Unassembled WGS sequence"/>
</dbReference>
<name>A0AAD5Q1U3_PYTIN</name>
<comment type="caution">
    <text evidence="3">The sequence shown here is derived from an EMBL/GenBank/DDBJ whole genome shotgun (WGS) entry which is preliminary data.</text>
</comment>
<dbReference type="EMBL" id="JAKCXM010000688">
    <property type="protein sequence ID" value="KAJ0392219.1"/>
    <property type="molecule type" value="Genomic_DNA"/>
</dbReference>
<feature type="transmembrane region" description="Helical" evidence="2">
    <location>
        <begin position="187"/>
        <end position="206"/>
    </location>
</feature>
<keyword evidence="4" id="KW-1185">Reference proteome</keyword>
<keyword evidence="2" id="KW-0472">Membrane</keyword>
<feature type="transmembrane region" description="Helical" evidence="2">
    <location>
        <begin position="359"/>
        <end position="381"/>
    </location>
</feature>
<evidence type="ECO:0000313" key="3">
    <source>
        <dbReference type="EMBL" id="KAJ0392219.1"/>
    </source>
</evidence>
<evidence type="ECO:0000256" key="2">
    <source>
        <dbReference type="SAM" id="Phobius"/>
    </source>
</evidence>